<dbReference type="Gene3D" id="3.30.300.20">
    <property type="match status" value="1"/>
</dbReference>
<dbReference type="PANTHER" id="PTHR33797:SF2">
    <property type="entry name" value="ORGANIC HYDROPEROXIDE RESISTANCE PROTEIN-LIKE"/>
    <property type="match status" value="1"/>
</dbReference>
<keyword evidence="3" id="KW-1185">Reference proteome</keyword>
<dbReference type="OrthoDB" id="60422at2759"/>
<accession>A0A4P9WKD5</accession>
<dbReference type="InterPro" id="IPR019953">
    <property type="entry name" value="OHR"/>
</dbReference>
<dbReference type="SUPFAM" id="SSF82784">
    <property type="entry name" value="OsmC-like"/>
    <property type="match status" value="1"/>
</dbReference>
<dbReference type="AlphaFoldDB" id="A0A4P9WKD5"/>
<dbReference type="Pfam" id="PF02566">
    <property type="entry name" value="OsmC"/>
    <property type="match status" value="1"/>
</dbReference>
<dbReference type="InterPro" id="IPR015946">
    <property type="entry name" value="KH_dom-like_a/b"/>
</dbReference>
<proteinExistence type="inferred from homology"/>
<evidence type="ECO:0000313" key="3">
    <source>
        <dbReference type="Proteomes" id="UP000269721"/>
    </source>
</evidence>
<dbReference type="PANTHER" id="PTHR33797">
    <property type="entry name" value="ORGANIC HYDROPEROXIDE RESISTANCE PROTEIN-LIKE"/>
    <property type="match status" value="1"/>
</dbReference>
<dbReference type="NCBIfam" id="TIGR03561">
    <property type="entry name" value="organ_hyd_perox"/>
    <property type="match status" value="1"/>
</dbReference>
<evidence type="ECO:0000313" key="2">
    <source>
        <dbReference type="EMBL" id="RKO92028.1"/>
    </source>
</evidence>
<dbReference type="Gene3D" id="2.20.25.10">
    <property type="match status" value="1"/>
</dbReference>
<dbReference type="InterPro" id="IPR003718">
    <property type="entry name" value="OsmC/Ohr_fam"/>
</dbReference>
<dbReference type="GO" id="GO:0006979">
    <property type="term" value="P:response to oxidative stress"/>
    <property type="evidence" value="ECO:0007669"/>
    <property type="project" value="InterPro"/>
</dbReference>
<gene>
    <name evidence="2" type="ORF">BDK51DRAFT_24425</name>
</gene>
<organism evidence="2 3">
    <name type="scientific">Blyttiomyces helicus</name>
    <dbReference type="NCBI Taxonomy" id="388810"/>
    <lineage>
        <taxon>Eukaryota</taxon>
        <taxon>Fungi</taxon>
        <taxon>Fungi incertae sedis</taxon>
        <taxon>Chytridiomycota</taxon>
        <taxon>Chytridiomycota incertae sedis</taxon>
        <taxon>Chytridiomycetes</taxon>
        <taxon>Chytridiomycetes incertae sedis</taxon>
        <taxon>Blyttiomyces</taxon>
    </lineage>
</organism>
<reference evidence="3" key="1">
    <citation type="journal article" date="2018" name="Nat. Microbiol.">
        <title>Leveraging single-cell genomics to expand the fungal tree of life.</title>
        <authorList>
            <person name="Ahrendt S.R."/>
            <person name="Quandt C.A."/>
            <person name="Ciobanu D."/>
            <person name="Clum A."/>
            <person name="Salamov A."/>
            <person name="Andreopoulos B."/>
            <person name="Cheng J.F."/>
            <person name="Woyke T."/>
            <person name="Pelin A."/>
            <person name="Henrissat B."/>
            <person name="Reynolds N.K."/>
            <person name="Benny G.L."/>
            <person name="Smith M.E."/>
            <person name="James T.Y."/>
            <person name="Grigoriev I.V."/>
        </authorList>
    </citation>
    <scope>NUCLEOTIDE SEQUENCE [LARGE SCALE GENOMIC DNA]</scope>
</reference>
<evidence type="ECO:0000256" key="1">
    <source>
        <dbReference type="ARBA" id="ARBA00007378"/>
    </source>
</evidence>
<dbReference type="InterPro" id="IPR036102">
    <property type="entry name" value="OsmC/Ohrsf"/>
</dbReference>
<dbReference type="EMBL" id="KZ994802">
    <property type="protein sequence ID" value="RKO92028.1"/>
    <property type="molecule type" value="Genomic_DNA"/>
</dbReference>
<sequence length="173" mass="18011">MSLLTRTLRHTASHLPTRNLVPRAAVQARTLVTLEKNVYTAVATSTGGRNGTSRTDDGKLDIVLATPKELGGNGAGVNPEQLFASGYSACFLGAMGAIARMKKVALPASTTVKAHVTIGKPVGREGFGLAVVLDVNAPGLAKEIAAEVVHAAHEFCPYSLAIKGNIEVKLNIV</sequence>
<dbReference type="Proteomes" id="UP000269721">
    <property type="component" value="Unassembled WGS sequence"/>
</dbReference>
<name>A0A4P9WKD5_9FUNG</name>
<comment type="similarity">
    <text evidence="1">Belongs to the OsmC/Ohr family.</text>
</comment>
<protein>
    <submittedName>
        <fullName evidence="2">Organic hydroperoxide resistance protein</fullName>
    </submittedName>
</protein>